<evidence type="ECO:0000256" key="1">
    <source>
        <dbReference type="SAM" id="MobiDB-lite"/>
    </source>
</evidence>
<dbReference type="Proteomes" id="UP000540191">
    <property type="component" value="Unassembled WGS sequence"/>
</dbReference>
<dbReference type="AlphaFoldDB" id="A0A7W7GPY8"/>
<name>A0A7W7GPY8_9MICC</name>
<proteinExistence type="predicted"/>
<feature type="compositionally biased region" description="Polar residues" evidence="1">
    <location>
        <begin position="104"/>
        <end position="113"/>
    </location>
</feature>
<dbReference type="RefSeq" id="WP_184241769.1">
    <property type="nucleotide sequence ID" value="NZ_JACHNA010000001.1"/>
</dbReference>
<sequence>MATVDIAPAETTTALNGAVDAGQHMEEAATEAQVGSTALEDALAGAPTASQAFSEFWSRFGELPTRAASTVHHQASCVGRAVATFVTMDEAMSSSAQGALPSAAASNLQDLKD</sequence>
<keyword evidence="3" id="KW-1185">Reference proteome</keyword>
<organism evidence="2 3">
    <name type="scientific">Micrococcus cohnii</name>
    <dbReference type="NCBI Taxonomy" id="993416"/>
    <lineage>
        <taxon>Bacteria</taxon>
        <taxon>Bacillati</taxon>
        <taxon>Actinomycetota</taxon>
        <taxon>Actinomycetes</taxon>
        <taxon>Micrococcales</taxon>
        <taxon>Micrococcaceae</taxon>
        <taxon>Micrococcus</taxon>
    </lineage>
</organism>
<feature type="region of interest" description="Disordered" evidence="1">
    <location>
        <begin position="94"/>
        <end position="113"/>
    </location>
</feature>
<dbReference type="EMBL" id="JACHNA010000001">
    <property type="protein sequence ID" value="MBB4736132.1"/>
    <property type="molecule type" value="Genomic_DNA"/>
</dbReference>
<reference evidence="2 3" key="1">
    <citation type="submission" date="2020-08" db="EMBL/GenBank/DDBJ databases">
        <title>Sequencing the genomes of 1000 actinobacteria strains.</title>
        <authorList>
            <person name="Klenk H.-P."/>
        </authorList>
    </citation>
    <scope>NUCLEOTIDE SEQUENCE [LARGE SCALE GENOMIC DNA]</scope>
    <source>
        <strain evidence="2 3">DSM 23974</strain>
    </source>
</reference>
<accession>A0A7W7GPY8</accession>
<protein>
    <submittedName>
        <fullName evidence="2">Uncharacterized protein</fullName>
    </submittedName>
</protein>
<comment type="caution">
    <text evidence="2">The sequence shown here is derived from an EMBL/GenBank/DDBJ whole genome shotgun (WGS) entry which is preliminary data.</text>
</comment>
<evidence type="ECO:0000313" key="3">
    <source>
        <dbReference type="Proteomes" id="UP000540191"/>
    </source>
</evidence>
<evidence type="ECO:0000313" key="2">
    <source>
        <dbReference type="EMBL" id="MBB4736132.1"/>
    </source>
</evidence>
<gene>
    <name evidence="2" type="ORF">HDA30_001640</name>
</gene>